<evidence type="ECO:0000313" key="3">
    <source>
        <dbReference type="Proteomes" id="UP000178427"/>
    </source>
</evidence>
<dbReference type="Proteomes" id="UP000178427">
    <property type="component" value="Unassembled WGS sequence"/>
</dbReference>
<evidence type="ECO:0000313" key="2">
    <source>
        <dbReference type="EMBL" id="OGG73987.1"/>
    </source>
</evidence>
<evidence type="ECO:0008006" key="4">
    <source>
        <dbReference type="Google" id="ProtNLM"/>
    </source>
</evidence>
<accession>A0A1F6EK38</accession>
<feature type="transmembrane region" description="Helical" evidence="1">
    <location>
        <begin position="46"/>
        <end position="65"/>
    </location>
</feature>
<reference evidence="2 3" key="1">
    <citation type="journal article" date="2016" name="Nat. Commun.">
        <title>Thousands of microbial genomes shed light on interconnected biogeochemical processes in an aquifer system.</title>
        <authorList>
            <person name="Anantharaman K."/>
            <person name="Brown C.T."/>
            <person name="Hug L.A."/>
            <person name="Sharon I."/>
            <person name="Castelle C.J."/>
            <person name="Probst A.J."/>
            <person name="Thomas B.C."/>
            <person name="Singh A."/>
            <person name="Wilkins M.J."/>
            <person name="Karaoz U."/>
            <person name="Brodie E.L."/>
            <person name="Williams K.H."/>
            <person name="Hubbard S.S."/>
            <person name="Banfield J.F."/>
        </authorList>
    </citation>
    <scope>NUCLEOTIDE SEQUENCE [LARGE SCALE GENOMIC DNA]</scope>
</reference>
<keyword evidence="1" id="KW-0472">Membrane</keyword>
<comment type="caution">
    <text evidence="2">The sequence shown here is derived from an EMBL/GenBank/DDBJ whole genome shotgun (WGS) entry which is preliminary data.</text>
</comment>
<protein>
    <recommendedName>
        <fullName evidence="4">DUF5666 domain-containing protein</fullName>
    </recommendedName>
</protein>
<evidence type="ECO:0000256" key="1">
    <source>
        <dbReference type="SAM" id="Phobius"/>
    </source>
</evidence>
<keyword evidence="1" id="KW-0812">Transmembrane</keyword>
<organism evidence="2 3">
    <name type="scientific">Candidatus Kaiserbacteria bacterium RIFCSPLOWO2_01_FULL_54_20</name>
    <dbReference type="NCBI Taxonomy" id="1798513"/>
    <lineage>
        <taxon>Bacteria</taxon>
        <taxon>Candidatus Kaiseribacteriota</taxon>
    </lineage>
</organism>
<dbReference type="EMBL" id="MFMA01000017">
    <property type="protein sequence ID" value="OGG73987.1"/>
    <property type="molecule type" value="Genomic_DNA"/>
</dbReference>
<sequence length="202" mass="22054">MYVQCKKIMRYAPFIQYPGAQVHGGLREWPRVRLQRLRRFREEHRFLVSSVAASLFAGIVVASGMSSTFSGFGASPDFRRESAAAGVVKQDMPIQGLNIAGNGLTYIQGARVARVSNSYLEVVSEWNAGMFRWTINLHAETRFVLPNGEAGTLSDINVGDFVAITGTLSGNSPGVLIEGDVVRLVSSQTSDAPVVYLQEVQN</sequence>
<name>A0A1F6EK38_9BACT</name>
<gene>
    <name evidence="2" type="ORF">A3A40_02270</name>
</gene>
<proteinExistence type="predicted"/>
<keyword evidence="1" id="KW-1133">Transmembrane helix</keyword>
<dbReference type="AlphaFoldDB" id="A0A1F6EK38"/>